<feature type="transmembrane region" description="Helical" evidence="2">
    <location>
        <begin position="180"/>
        <end position="200"/>
    </location>
</feature>
<dbReference type="RefSeq" id="WP_240483744.1">
    <property type="nucleotide sequence ID" value="NZ_JBIRWE010000005.1"/>
</dbReference>
<evidence type="ECO:0000313" key="3">
    <source>
        <dbReference type="EMBL" id="MFI1965462.1"/>
    </source>
</evidence>
<keyword evidence="2" id="KW-0812">Transmembrane</keyword>
<protein>
    <recommendedName>
        <fullName evidence="5">Integral membrane protein</fullName>
    </recommendedName>
</protein>
<evidence type="ECO:0000256" key="2">
    <source>
        <dbReference type="SAM" id="Phobius"/>
    </source>
</evidence>
<sequence length="275" mass="29897">MNTAHAVAALRRAARAEWGPLYEKVRHDLVRKRPRVLGAIPMTLAAVCLTGLLQVVQNQPWGYQPVQNLGSVQASQPWWLALLRTPLSVFVPALDLPVWGALAQIFLVFGVCEICLGRLRTLLVAYLATLAGTMYARYGTAVGPDAFLGLPAKDALVHDAGPSAAVVGLAVYVAWRYRAWFTAFAVTAAMTVEMALKPNLAGREHLAAIAAALLLCAAETAYGARRARRARGQGLARGRERARGQEEEDEEEDEDEDEDEGKDGAPATRSSKRRR</sequence>
<proteinExistence type="predicted"/>
<keyword evidence="2" id="KW-1133">Transmembrane helix</keyword>
<keyword evidence="4" id="KW-1185">Reference proteome</keyword>
<feature type="transmembrane region" description="Helical" evidence="2">
    <location>
        <begin position="206"/>
        <end position="224"/>
    </location>
</feature>
<feature type="region of interest" description="Disordered" evidence="1">
    <location>
        <begin position="229"/>
        <end position="275"/>
    </location>
</feature>
<feature type="transmembrane region" description="Helical" evidence="2">
    <location>
        <begin position="123"/>
        <end position="143"/>
    </location>
</feature>
<keyword evidence="2" id="KW-0472">Membrane</keyword>
<accession>A0ABW7UV53</accession>
<gene>
    <name evidence="3" type="ORF">ACH429_15340</name>
</gene>
<feature type="transmembrane region" description="Helical" evidence="2">
    <location>
        <begin position="36"/>
        <end position="56"/>
    </location>
</feature>
<feature type="transmembrane region" description="Helical" evidence="2">
    <location>
        <begin position="155"/>
        <end position="175"/>
    </location>
</feature>
<name>A0ABW7UV53_9ACTN</name>
<feature type="transmembrane region" description="Helical" evidence="2">
    <location>
        <begin position="96"/>
        <end position="116"/>
    </location>
</feature>
<organism evidence="3 4">
    <name type="scientific">Streptomyces pathocidini</name>
    <dbReference type="NCBI Taxonomy" id="1650571"/>
    <lineage>
        <taxon>Bacteria</taxon>
        <taxon>Bacillati</taxon>
        <taxon>Actinomycetota</taxon>
        <taxon>Actinomycetes</taxon>
        <taxon>Kitasatosporales</taxon>
        <taxon>Streptomycetaceae</taxon>
        <taxon>Streptomyces</taxon>
    </lineage>
</organism>
<dbReference type="EMBL" id="JBIRWE010000005">
    <property type="protein sequence ID" value="MFI1965462.1"/>
    <property type="molecule type" value="Genomic_DNA"/>
</dbReference>
<evidence type="ECO:0008006" key="5">
    <source>
        <dbReference type="Google" id="ProtNLM"/>
    </source>
</evidence>
<evidence type="ECO:0000313" key="4">
    <source>
        <dbReference type="Proteomes" id="UP001611548"/>
    </source>
</evidence>
<evidence type="ECO:0000256" key="1">
    <source>
        <dbReference type="SAM" id="MobiDB-lite"/>
    </source>
</evidence>
<feature type="compositionally biased region" description="Acidic residues" evidence="1">
    <location>
        <begin position="246"/>
        <end position="261"/>
    </location>
</feature>
<dbReference type="Proteomes" id="UP001611548">
    <property type="component" value="Unassembled WGS sequence"/>
</dbReference>
<reference evidence="3 4" key="1">
    <citation type="submission" date="2024-10" db="EMBL/GenBank/DDBJ databases">
        <title>The Natural Products Discovery Center: Release of the First 8490 Sequenced Strains for Exploring Actinobacteria Biosynthetic Diversity.</title>
        <authorList>
            <person name="Kalkreuter E."/>
            <person name="Kautsar S.A."/>
            <person name="Yang D."/>
            <person name="Bader C.D."/>
            <person name="Teijaro C.N."/>
            <person name="Fluegel L."/>
            <person name="Davis C.M."/>
            <person name="Simpson J.R."/>
            <person name="Lauterbach L."/>
            <person name="Steele A.D."/>
            <person name="Gui C."/>
            <person name="Meng S."/>
            <person name="Li G."/>
            <person name="Viehrig K."/>
            <person name="Ye F."/>
            <person name="Su P."/>
            <person name="Kiefer A.F."/>
            <person name="Nichols A."/>
            <person name="Cepeda A.J."/>
            <person name="Yan W."/>
            <person name="Fan B."/>
            <person name="Jiang Y."/>
            <person name="Adhikari A."/>
            <person name="Zheng C.-J."/>
            <person name="Schuster L."/>
            <person name="Cowan T.M."/>
            <person name="Smanski M.J."/>
            <person name="Chevrette M.G."/>
            <person name="De Carvalho L.P.S."/>
            <person name="Shen B."/>
        </authorList>
    </citation>
    <scope>NUCLEOTIDE SEQUENCE [LARGE SCALE GENOMIC DNA]</scope>
    <source>
        <strain evidence="3 4">NPDC020327</strain>
    </source>
</reference>
<comment type="caution">
    <text evidence="3">The sequence shown here is derived from an EMBL/GenBank/DDBJ whole genome shotgun (WGS) entry which is preliminary data.</text>
</comment>